<dbReference type="Pfam" id="PF20305">
    <property type="entry name" value="pYEATS"/>
    <property type="match status" value="1"/>
</dbReference>
<feature type="domain" description="YEATS" evidence="1">
    <location>
        <begin position="1"/>
        <end position="105"/>
    </location>
</feature>
<dbReference type="Gene3D" id="2.60.40.1970">
    <property type="entry name" value="YEATS domain"/>
    <property type="match status" value="1"/>
</dbReference>
<comment type="caution">
    <text evidence="2">The sequence shown here is derived from an EMBL/GenBank/DDBJ whole genome shotgun (WGS) entry which is preliminary data.</text>
</comment>
<name>A0A7K1U6L2_9BACT</name>
<evidence type="ECO:0000259" key="1">
    <source>
        <dbReference type="PROSITE" id="PS51037"/>
    </source>
</evidence>
<dbReference type="InterPro" id="IPR046888">
    <property type="entry name" value="pYEATS"/>
</dbReference>
<evidence type="ECO:0000313" key="3">
    <source>
        <dbReference type="Proteomes" id="UP000461730"/>
    </source>
</evidence>
<protein>
    <recommendedName>
        <fullName evidence="1">YEATS domain-containing protein</fullName>
    </recommendedName>
</protein>
<dbReference type="EMBL" id="WRXN01000007">
    <property type="protein sequence ID" value="MVT09998.1"/>
    <property type="molecule type" value="Genomic_DNA"/>
</dbReference>
<dbReference type="Proteomes" id="UP000461730">
    <property type="component" value="Unassembled WGS sequence"/>
</dbReference>
<dbReference type="AlphaFoldDB" id="A0A7K1U6L2"/>
<reference evidence="2 3" key="1">
    <citation type="submission" date="2019-12" db="EMBL/GenBank/DDBJ databases">
        <title>Chitinophaga sp. strain ysch24 (GDMCC 1.1355), whole genome shotgun sequence.</title>
        <authorList>
            <person name="Zhang X."/>
        </authorList>
    </citation>
    <scope>NUCLEOTIDE SEQUENCE [LARGE SCALE GENOMIC DNA]</scope>
    <source>
        <strain evidence="3">ysch24</strain>
    </source>
</reference>
<gene>
    <name evidence="2" type="ORF">GO493_17130</name>
</gene>
<accession>A0A7K1U6L2</accession>
<dbReference type="InterPro" id="IPR055129">
    <property type="entry name" value="YEATS_dom"/>
</dbReference>
<keyword evidence="3" id="KW-1185">Reference proteome</keyword>
<sequence>MPTKDSRYKIDQGYEYQGDDWWEWWIWIEADKEDLDIVDHVIYTLHPTFYEPVQTVKDREEKFKLLTEGWGTFTIHAKIVLQDSTEIPLKHKLHLAYPDGSENTE</sequence>
<dbReference type="PROSITE" id="PS51037">
    <property type="entry name" value="YEATS"/>
    <property type="match status" value="1"/>
</dbReference>
<evidence type="ECO:0000313" key="2">
    <source>
        <dbReference type="EMBL" id="MVT09998.1"/>
    </source>
</evidence>
<proteinExistence type="predicted"/>
<organism evidence="2 3">
    <name type="scientific">Chitinophaga tropicalis</name>
    <dbReference type="NCBI Taxonomy" id="2683588"/>
    <lineage>
        <taxon>Bacteria</taxon>
        <taxon>Pseudomonadati</taxon>
        <taxon>Bacteroidota</taxon>
        <taxon>Chitinophagia</taxon>
        <taxon>Chitinophagales</taxon>
        <taxon>Chitinophagaceae</taxon>
        <taxon>Chitinophaga</taxon>
    </lineage>
</organism>
<dbReference type="RefSeq" id="WP_157307445.1">
    <property type="nucleotide sequence ID" value="NZ_WRXN01000007.1"/>
</dbReference>
<dbReference type="InterPro" id="IPR038704">
    <property type="entry name" value="YEAST_sf"/>
</dbReference>